<reference evidence="1 2" key="1">
    <citation type="submission" date="2020-06" db="EMBL/GenBank/DDBJ databases">
        <title>The endosymbiont of the kinetoplastid Bodo saltans is a Paracaedibacter-like alpha-proteobacterium possessing a putative toxin-antitoxin system.</title>
        <authorList>
            <person name="Midha S."/>
            <person name="Rigden D.J."/>
            <person name="Siozios S."/>
            <person name="Hurst G.D.D."/>
            <person name="Jackson A.P."/>
        </authorList>
    </citation>
    <scope>NUCLEOTIDE SEQUENCE [LARGE SCALE GENOMIC DNA]</scope>
    <source>
        <strain evidence="1">Lake Konstanz</strain>
    </source>
</reference>
<dbReference type="EMBL" id="CP054719">
    <property type="protein sequence ID" value="QOL19393.1"/>
    <property type="molecule type" value="Genomic_DNA"/>
</dbReference>
<evidence type="ECO:0000313" key="1">
    <source>
        <dbReference type="EMBL" id="QOL19393.1"/>
    </source>
</evidence>
<keyword evidence="2" id="KW-1185">Reference proteome</keyword>
<organism evidence="1 2">
    <name type="scientific">Candidatus Bodocaedibacter vickermanii</name>
    <dbReference type="NCBI Taxonomy" id="2741701"/>
    <lineage>
        <taxon>Bacteria</taxon>
        <taxon>Pseudomonadati</taxon>
        <taxon>Pseudomonadota</taxon>
        <taxon>Alphaproteobacteria</taxon>
        <taxon>Holosporales</taxon>
        <taxon>Candidatus Paracaedibacteraceae</taxon>
        <taxon>Candidatus Bodocaedibacter</taxon>
    </lineage>
</organism>
<dbReference type="Proteomes" id="UP000594001">
    <property type="component" value="Chromosome"/>
</dbReference>
<accession>A0A7L9RS04</accession>
<dbReference type="AlphaFoldDB" id="A0A7L9RS04"/>
<name>A0A7L9RS04_9PROT</name>
<gene>
    <name evidence="1" type="ORF">CPBP_00145</name>
</gene>
<evidence type="ECO:0000313" key="2">
    <source>
        <dbReference type="Proteomes" id="UP000594001"/>
    </source>
</evidence>
<proteinExistence type="predicted"/>
<dbReference type="KEGG" id="pbal:CPBP_00145"/>
<sequence length="60" mass="6497">MLPAQGRFTRQSGGLPLSNRIAICLSRIKTEAGINERVDTAGRYAERDLQGALGCFCNPC</sequence>
<protein>
    <submittedName>
        <fullName evidence="1">Uncharacterized protein</fullName>
    </submittedName>
</protein>